<proteinExistence type="predicted"/>
<dbReference type="Proteomes" id="UP000029385">
    <property type="component" value="Unassembled WGS sequence"/>
</dbReference>
<keyword evidence="4" id="KW-1185">Reference proteome</keyword>
<dbReference type="InterPro" id="IPR007372">
    <property type="entry name" value="Lipid/polyisoprenoid-bd_YceI"/>
</dbReference>
<sequence length="190" mass="20497">MRLVVLLCLLVSSFCASAADWTMQAGSSLGFTATYQGEAFEGRFGKFTPAIRFDPAKLAGSRFDVRIALATADTRNSERDEMLRGSEFFDAAKLPEARFVATRFRALGGNKFAADGALSLHGVTRPVTLAFTWVAGAKPVLDGQATLKRLDFKIGLGDWEDTDLLPNEVKVKTHLVLAPAVATATTPVKK</sequence>
<accession>A0A091ATF0</accession>
<dbReference type="PATRIC" id="fig|1121015.4.peg.1336"/>
<dbReference type="Gene3D" id="2.40.128.110">
    <property type="entry name" value="Lipid/polyisoprenoid-binding, YceI-like"/>
    <property type="match status" value="1"/>
</dbReference>
<name>A0A091ATF0_9GAMM</name>
<comment type="caution">
    <text evidence="3">The sequence shown here is derived from an EMBL/GenBank/DDBJ whole genome shotgun (WGS) entry which is preliminary data.</text>
</comment>
<evidence type="ECO:0000313" key="4">
    <source>
        <dbReference type="Proteomes" id="UP000029385"/>
    </source>
</evidence>
<feature type="chain" id="PRO_5001869014" description="Lipid/polyisoprenoid-binding YceI-like domain-containing protein" evidence="1">
    <location>
        <begin position="19"/>
        <end position="190"/>
    </location>
</feature>
<evidence type="ECO:0000313" key="3">
    <source>
        <dbReference type="EMBL" id="KFN43448.1"/>
    </source>
</evidence>
<protein>
    <recommendedName>
        <fullName evidence="2">Lipid/polyisoprenoid-binding YceI-like domain-containing protein</fullName>
    </recommendedName>
</protein>
<feature type="domain" description="Lipid/polyisoprenoid-binding YceI-like" evidence="2">
    <location>
        <begin position="20"/>
        <end position="178"/>
    </location>
</feature>
<evidence type="ECO:0000256" key="1">
    <source>
        <dbReference type="SAM" id="SignalP"/>
    </source>
</evidence>
<dbReference type="InterPro" id="IPR036761">
    <property type="entry name" value="TTHA0802/YceI-like_sf"/>
</dbReference>
<evidence type="ECO:0000259" key="2">
    <source>
        <dbReference type="SMART" id="SM00867"/>
    </source>
</evidence>
<gene>
    <name evidence="3" type="ORF">N789_09235</name>
</gene>
<dbReference type="AlphaFoldDB" id="A0A091ATF0"/>
<reference evidence="3 4" key="1">
    <citation type="submission" date="2013-09" db="EMBL/GenBank/DDBJ databases">
        <title>Genome sequencing of Arenimonas oryziterrae.</title>
        <authorList>
            <person name="Chen F."/>
            <person name="Wang G."/>
        </authorList>
    </citation>
    <scope>NUCLEOTIDE SEQUENCE [LARGE SCALE GENOMIC DNA]</scope>
    <source>
        <strain evidence="3 4">YC6267</strain>
    </source>
</reference>
<dbReference type="OrthoDB" id="1247465at2"/>
<organism evidence="3 4">
    <name type="scientific">Arenimonas oryziterrae DSM 21050 = YC6267</name>
    <dbReference type="NCBI Taxonomy" id="1121015"/>
    <lineage>
        <taxon>Bacteria</taxon>
        <taxon>Pseudomonadati</taxon>
        <taxon>Pseudomonadota</taxon>
        <taxon>Gammaproteobacteria</taxon>
        <taxon>Lysobacterales</taxon>
        <taxon>Lysobacteraceae</taxon>
        <taxon>Arenimonas</taxon>
    </lineage>
</organism>
<dbReference type="RefSeq" id="WP_022968314.1">
    <property type="nucleotide sequence ID" value="NZ_ATVD01000001.1"/>
</dbReference>
<dbReference type="PANTHER" id="PTHR34406:SF1">
    <property type="entry name" value="PROTEIN YCEI"/>
    <property type="match status" value="1"/>
</dbReference>
<dbReference type="Pfam" id="PF04264">
    <property type="entry name" value="YceI"/>
    <property type="match status" value="1"/>
</dbReference>
<feature type="signal peptide" evidence="1">
    <location>
        <begin position="1"/>
        <end position="18"/>
    </location>
</feature>
<keyword evidence="1" id="KW-0732">Signal</keyword>
<dbReference type="SMART" id="SM00867">
    <property type="entry name" value="YceI"/>
    <property type="match status" value="1"/>
</dbReference>
<dbReference type="STRING" id="1121015.GCA_000420545_00660"/>
<dbReference type="PANTHER" id="PTHR34406">
    <property type="entry name" value="PROTEIN YCEI"/>
    <property type="match status" value="1"/>
</dbReference>
<dbReference type="EMBL" id="AVCI01000005">
    <property type="protein sequence ID" value="KFN43448.1"/>
    <property type="molecule type" value="Genomic_DNA"/>
</dbReference>
<dbReference type="eggNOG" id="COG2353">
    <property type="taxonomic scope" value="Bacteria"/>
</dbReference>
<dbReference type="SUPFAM" id="SSF101874">
    <property type="entry name" value="YceI-like"/>
    <property type="match status" value="1"/>
</dbReference>